<feature type="transmembrane region" description="Helical" evidence="1">
    <location>
        <begin position="44"/>
        <end position="65"/>
    </location>
</feature>
<feature type="transmembrane region" description="Helical" evidence="1">
    <location>
        <begin position="250"/>
        <end position="269"/>
    </location>
</feature>
<feature type="transmembrane region" description="Helical" evidence="1">
    <location>
        <begin position="85"/>
        <end position="105"/>
    </location>
</feature>
<keyword evidence="3" id="KW-1185">Reference proteome</keyword>
<organism evidence="2 3">
    <name type="scientific">Sanguibacter hominis ATCC BAA-789</name>
    <dbReference type="NCBI Taxonomy" id="1312740"/>
    <lineage>
        <taxon>Bacteria</taxon>
        <taxon>Bacillati</taxon>
        <taxon>Actinomycetota</taxon>
        <taxon>Actinomycetes</taxon>
        <taxon>Micrococcales</taxon>
        <taxon>Sanguibacteraceae</taxon>
        <taxon>Sanguibacter</taxon>
    </lineage>
</organism>
<evidence type="ECO:0000313" key="3">
    <source>
        <dbReference type="Proteomes" id="UP000774283"/>
    </source>
</evidence>
<feature type="transmembrane region" description="Helical" evidence="1">
    <location>
        <begin position="140"/>
        <end position="159"/>
    </location>
</feature>
<evidence type="ECO:0008006" key="4">
    <source>
        <dbReference type="Google" id="ProtNLM"/>
    </source>
</evidence>
<dbReference type="PANTHER" id="PTHR36832:SF1">
    <property type="entry name" value="SLR1174 PROTEIN"/>
    <property type="match status" value="1"/>
</dbReference>
<gene>
    <name evidence="2" type="ORF">HF995_05685</name>
</gene>
<evidence type="ECO:0000256" key="1">
    <source>
        <dbReference type="SAM" id="Phobius"/>
    </source>
</evidence>
<evidence type="ECO:0000313" key="2">
    <source>
        <dbReference type="EMBL" id="NKX92768.1"/>
    </source>
</evidence>
<dbReference type="PANTHER" id="PTHR36832">
    <property type="entry name" value="SLR1174 PROTEIN-RELATED"/>
    <property type="match status" value="1"/>
</dbReference>
<dbReference type="Pfam" id="PF06182">
    <property type="entry name" value="ABC2_membrane_6"/>
    <property type="match status" value="1"/>
</dbReference>
<proteinExistence type="predicted"/>
<sequence>MTAPVAVTVPQARELQRTPVRGARYVARVTGAVLRSELQARAAYRAQLAIGALGWVVPLAFMALWRGASDDGAVSGVTQAQFTTYFAIVLVTTSLSLGGGIIFGLSDRLHDGRLSAMLLRPYHPVIVPAAEELASNVYRLPMLVVVVPTIIIAAGGQTTGSPSDVALAVVVTVLGVAASSYLSAMVATIAFWMTKAHGVQGLLFGAEWVLGGMISPIALLPGALPAILAHQPLWYACGAPAEIVAGMGDHSWWLVVECAAWILVLHLIFRQVWRRALRKHEAVGT</sequence>
<name>A0A9X5FIJ3_9MICO</name>
<dbReference type="AlphaFoldDB" id="A0A9X5FIJ3"/>
<feature type="transmembrane region" description="Helical" evidence="1">
    <location>
        <begin position="204"/>
        <end position="230"/>
    </location>
</feature>
<keyword evidence="1" id="KW-1133">Transmembrane helix</keyword>
<dbReference type="Proteomes" id="UP000774283">
    <property type="component" value="Unassembled WGS sequence"/>
</dbReference>
<dbReference type="EMBL" id="JAAXOW010000001">
    <property type="protein sequence ID" value="NKX92768.1"/>
    <property type="molecule type" value="Genomic_DNA"/>
</dbReference>
<protein>
    <recommendedName>
        <fullName evidence="4">ABC-2 type transporter</fullName>
    </recommendedName>
</protein>
<comment type="caution">
    <text evidence="2">The sequence shown here is derived from an EMBL/GenBank/DDBJ whole genome shotgun (WGS) entry which is preliminary data.</text>
</comment>
<reference evidence="2 3" key="1">
    <citation type="submission" date="2020-04" db="EMBL/GenBank/DDBJ databases">
        <title>MicrobeNet Type strains.</title>
        <authorList>
            <person name="Nicholson A.C."/>
        </authorList>
    </citation>
    <scope>NUCLEOTIDE SEQUENCE [LARGE SCALE GENOMIC DNA]</scope>
    <source>
        <strain evidence="2 3">ATCC BAA-789</strain>
    </source>
</reference>
<dbReference type="RefSeq" id="WP_168446768.1">
    <property type="nucleotide sequence ID" value="NZ_JAAXOW010000001.1"/>
</dbReference>
<accession>A0A9X5FIJ3</accession>
<dbReference type="InterPro" id="IPR010390">
    <property type="entry name" value="ABC-2_transporter-like"/>
</dbReference>
<keyword evidence="1" id="KW-0812">Transmembrane</keyword>
<feature type="transmembrane region" description="Helical" evidence="1">
    <location>
        <begin position="165"/>
        <end position="192"/>
    </location>
</feature>
<keyword evidence="1" id="KW-0472">Membrane</keyword>